<sequence>MGVFQQFKKTLHSHNKPVIFTDFANLNCEHNGIQKCKGQFGG</sequence>
<comment type="caution">
    <text evidence="1">The sequence shown here is derived from an EMBL/GenBank/DDBJ whole genome shotgun (WGS) entry which is preliminary data.</text>
</comment>
<dbReference type="EMBL" id="AAWS01000020">
    <property type="protein sequence ID" value="EAY27852.1"/>
    <property type="molecule type" value="Genomic_DNA"/>
</dbReference>
<keyword evidence="2" id="KW-1185">Reference proteome</keyword>
<gene>
    <name evidence="1" type="ORF">M23134_00293</name>
</gene>
<reference evidence="1 2" key="1">
    <citation type="submission" date="2007-01" db="EMBL/GenBank/DDBJ databases">
        <authorList>
            <person name="Haygood M."/>
            <person name="Podell S."/>
            <person name="Anderson C."/>
            <person name="Hopkinson B."/>
            <person name="Roe K."/>
            <person name="Barbeau K."/>
            <person name="Gaasterland T."/>
            <person name="Ferriera S."/>
            <person name="Johnson J."/>
            <person name="Kravitz S."/>
            <person name="Beeson K."/>
            <person name="Sutton G."/>
            <person name="Rogers Y.-H."/>
            <person name="Friedman R."/>
            <person name="Frazier M."/>
            <person name="Venter J.C."/>
        </authorList>
    </citation>
    <scope>NUCLEOTIDE SEQUENCE [LARGE SCALE GENOMIC DNA]</scope>
    <source>
        <strain evidence="1 2">ATCC 23134</strain>
    </source>
</reference>
<protein>
    <submittedName>
        <fullName evidence="1">Uncharacterized protein</fullName>
    </submittedName>
</protein>
<accession>A1ZP60</accession>
<proteinExistence type="predicted"/>
<evidence type="ECO:0000313" key="2">
    <source>
        <dbReference type="Proteomes" id="UP000004095"/>
    </source>
</evidence>
<evidence type="ECO:0000313" key="1">
    <source>
        <dbReference type="EMBL" id="EAY27852.1"/>
    </source>
</evidence>
<dbReference type="Proteomes" id="UP000004095">
    <property type="component" value="Unassembled WGS sequence"/>
</dbReference>
<name>A1ZP60_MICM2</name>
<organism evidence="1 2">
    <name type="scientific">Microscilla marina ATCC 23134</name>
    <dbReference type="NCBI Taxonomy" id="313606"/>
    <lineage>
        <taxon>Bacteria</taxon>
        <taxon>Pseudomonadati</taxon>
        <taxon>Bacteroidota</taxon>
        <taxon>Cytophagia</taxon>
        <taxon>Cytophagales</taxon>
        <taxon>Microscillaceae</taxon>
        <taxon>Microscilla</taxon>
    </lineage>
</organism>
<dbReference type="AlphaFoldDB" id="A1ZP60"/>